<reference evidence="2" key="1">
    <citation type="journal article" date="2023" name="G3 (Bethesda)">
        <title>A reference genome for the long-term kleptoplast-retaining sea slug Elysia crispata morphotype clarki.</title>
        <authorList>
            <person name="Eastman K.E."/>
            <person name="Pendleton A.L."/>
            <person name="Shaikh M.A."/>
            <person name="Suttiyut T."/>
            <person name="Ogas R."/>
            <person name="Tomko P."/>
            <person name="Gavelis G."/>
            <person name="Widhalm J.R."/>
            <person name="Wisecaver J.H."/>
        </authorList>
    </citation>
    <scope>NUCLEOTIDE SEQUENCE</scope>
    <source>
        <strain evidence="2">ECLA1</strain>
    </source>
</reference>
<comment type="caution">
    <text evidence="2">The sequence shown here is derived from an EMBL/GenBank/DDBJ whole genome shotgun (WGS) entry which is preliminary data.</text>
</comment>
<proteinExistence type="predicted"/>
<dbReference type="AlphaFoldDB" id="A0AAE0Z123"/>
<evidence type="ECO:0000313" key="2">
    <source>
        <dbReference type="EMBL" id="KAK3760958.1"/>
    </source>
</evidence>
<gene>
    <name evidence="2" type="ORF">RRG08_022365</name>
</gene>
<name>A0AAE0Z123_9GAST</name>
<dbReference type="Proteomes" id="UP001283361">
    <property type="component" value="Unassembled WGS sequence"/>
</dbReference>
<protein>
    <submittedName>
        <fullName evidence="2">Uncharacterized protein</fullName>
    </submittedName>
</protein>
<evidence type="ECO:0000256" key="1">
    <source>
        <dbReference type="SAM" id="MobiDB-lite"/>
    </source>
</evidence>
<evidence type="ECO:0000313" key="3">
    <source>
        <dbReference type="Proteomes" id="UP001283361"/>
    </source>
</evidence>
<accession>A0AAE0Z123</accession>
<sequence length="172" mass="19644">MLKLIRTAFNIKQKFARHQLNHRGAPVVLINQRNQDPRHTARLSLAISRAAMVSVAGHFSLAPSPNGPQQRKHIKDIYSIGKFYTSSYIFLIFVGRMSENIRSPNHSIEHDVLEPSWKYRSKQPRSFQARSHQRAPPGSPEQNERKNLPKTVTWRLSGEMVLTGDPRSQIGV</sequence>
<organism evidence="2 3">
    <name type="scientific">Elysia crispata</name>
    <name type="common">lettuce slug</name>
    <dbReference type="NCBI Taxonomy" id="231223"/>
    <lineage>
        <taxon>Eukaryota</taxon>
        <taxon>Metazoa</taxon>
        <taxon>Spiralia</taxon>
        <taxon>Lophotrochozoa</taxon>
        <taxon>Mollusca</taxon>
        <taxon>Gastropoda</taxon>
        <taxon>Heterobranchia</taxon>
        <taxon>Euthyneura</taxon>
        <taxon>Panpulmonata</taxon>
        <taxon>Sacoglossa</taxon>
        <taxon>Placobranchoidea</taxon>
        <taxon>Plakobranchidae</taxon>
        <taxon>Elysia</taxon>
    </lineage>
</organism>
<dbReference type="EMBL" id="JAWDGP010004927">
    <property type="protein sequence ID" value="KAK3760958.1"/>
    <property type="molecule type" value="Genomic_DNA"/>
</dbReference>
<feature type="region of interest" description="Disordered" evidence="1">
    <location>
        <begin position="121"/>
        <end position="149"/>
    </location>
</feature>
<keyword evidence="3" id="KW-1185">Reference proteome</keyword>